<dbReference type="PANTHER" id="PTHR30483:SF6">
    <property type="entry name" value="PERIPLASMIC BINDING PROTEIN OF ABC TRANSPORTER FOR NATURAL AMINO ACIDS"/>
    <property type="match status" value="1"/>
</dbReference>
<dbReference type="Gene3D" id="3.40.50.2300">
    <property type="match status" value="2"/>
</dbReference>
<dbReference type="Proteomes" id="UP000198806">
    <property type="component" value="Unassembled WGS sequence"/>
</dbReference>
<evidence type="ECO:0000256" key="3">
    <source>
        <dbReference type="ARBA" id="ARBA00022729"/>
    </source>
</evidence>
<comment type="similarity">
    <text evidence="1">Belongs to the leucine-binding protein family.</text>
</comment>
<feature type="signal peptide" evidence="5">
    <location>
        <begin position="1"/>
        <end position="22"/>
    </location>
</feature>
<dbReference type="Pfam" id="PF13458">
    <property type="entry name" value="Peripla_BP_6"/>
    <property type="match status" value="1"/>
</dbReference>
<feature type="domain" description="Leucine-binding protein" evidence="6">
    <location>
        <begin position="39"/>
        <end position="372"/>
    </location>
</feature>
<proteinExistence type="inferred from homology"/>
<dbReference type="InterPro" id="IPR028081">
    <property type="entry name" value="Leu-bd"/>
</dbReference>
<protein>
    <submittedName>
        <fullName evidence="7">Amino acid/amide ABC transporter substrate-binding protein, HAAT family</fullName>
    </submittedName>
</protein>
<sequence length="385" mass="40849">MKKMKKVLSLAMISAMTISLLAGCGKKEGSKETGSSADTIKIAVAAPMTGDNAEYGQGFLNAANMMAEEWNAKGGVLGKQIDIVPYDDKNSSEEAATIAQKIVSSKDIIGVIGHFASGVCMTAAPVYNENNIIEISPSASHKDYSGIGDYIFRNNTVISTEAKASLDIAVNDFGKKNIGIISIKTDWGTGTAQVIKDLATELEGDGVKIVAHEEVVEGSDDYSPAITKLNEAGADVVICAGMYNLVAPVAKQYKRVNPDIKIVGFSNAYSQQLIELGGEDVEGVGFPVIFFSGSEDPTIQAYVEKYKGKFGNEPSALTSQAYDSVGMLLTAIQEAGTTDSAKVREALTGVQYPGVAGDTKFDENGDVQKEFVKVTIENGKFVQMK</sequence>
<dbReference type="SUPFAM" id="SSF53822">
    <property type="entry name" value="Periplasmic binding protein-like I"/>
    <property type="match status" value="1"/>
</dbReference>
<evidence type="ECO:0000256" key="1">
    <source>
        <dbReference type="ARBA" id="ARBA00010062"/>
    </source>
</evidence>
<dbReference type="PROSITE" id="PS51257">
    <property type="entry name" value="PROKAR_LIPOPROTEIN"/>
    <property type="match status" value="1"/>
</dbReference>
<keyword evidence="4" id="KW-0029">Amino-acid transport</keyword>
<dbReference type="PRINTS" id="PR00337">
    <property type="entry name" value="LEUILEVALBP"/>
</dbReference>
<dbReference type="InterPro" id="IPR028082">
    <property type="entry name" value="Peripla_BP_I"/>
</dbReference>
<evidence type="ECO:0000256" key="5">
    <source>
        <dbReference type="SAM" id="SignalP"/>
    </source>
</evidence>
<evidence type="ECO:0000256" key="4">
    <source>
        <dbReference type="ARBA" id="ARBA00022970"/>
    </source>
</evidence>
<keyword evidence="2" id="KW-0813">Transport</keyword>
<dbReference type="STRING" id="1527.SAMN04489757_12126"/>
<dbReference type="PANTHER" id="PTHR30483">
    <property type="entry name" value="LEUCINE-SPECIFIC-BINDING PROTEIN"/>
    <property type="match status" value="1"/>
</dbReference>
<evidence type="ECO:0000259" key="6">
    <source>
        <dbReference type="Pfam" id="PF13458"/>
    </source>
</evidence>
<dbReference type="InterPro" id="IPR000709">
    <property type="entry name" value="Leu_Ile_Val-bd"/>
</dbReference>
<keyword evidence="8" id="KW-1185">Reference proteome</keyword>
<name>A0A1I5GNU1_9FIRM</name>
<organism evidence="7 8">
    <name type="scientific">Anaerocolumna aminovalerica</name>
    <dbReference type="NCBI Taxonomy" id="1527"/>
    <lineage>
        <taxon>Bacteria</taxon>
        <taxon>Bacillati</taxon>
        <taxon>Bacillota</taxon>
        <taxon>Clostridia</taxon>
        <taxon>Lachnospirales</taxon>
        <taxon>Lachnospiraceae</taxon>
        <taxon>Anaerocolumna</taxon>
    </lineage>
</organism>
<feature type="chain" id="PRO_5039495987" evidence="5">
    <location>
        <begin position="23"/>
        <end position="385"/>
    </location>
</feature>
<dbReference type="RefSeq" id="WP_242960984.1">
    <property type="nucleotide sequence ID" value="NZ_BAABFM010000073.1"/>
</dbReference>
<dbReference type="InterPro" id="IPR051010">
    <property type="entry name" value="BCAA_transport"/>
</dbReference>
<evidence type="ECO:0000256" key="2">
    <source>
        <dbReference type="ARBA" id="ARBA00022448"/>
    </source>
</evidence>
<keyword evidence="3 5" id="KW-0732">Signal</keyword>
<accession>A0A1I5GNU1</accession>
<gene>
    <name evidence="7" type="ORF">SAMN04489757_12126</name>
</gene>
<dbReference type="CDD" id="cd06349">
    <property type="entry name" value="PBP1_ABC_HAAT-like"/>
    <property type="match status" value="1"/>
</dbReference>
<dbReference type="EMBL" id="FOWD01000021">
    <property type="protein sequence ID" value="SFO37632.1"/>
    <property type="molecule type" value="Genomic_DNA"/>
</dbReference>
<evidence type="ECO:0000313" key="7">
    <source>
        <dbReference type="EMBL" id="SFO37632.1"/>
    </source>
</evidence>
<evidence type="ECO:0000313" key="8">
    <source>
        <dbReference type="Proteomes" id="UP000198806"/>
    </source>
</evidence>
<dbReference type="GO" id="GO:0006865">
    <property type="term" value="P:amino acid transport"/>
    <property type="evidence" value="ECO:0007669"/>
    <property type="project" value="UniProtKB-KW"/>
</dbReference>
<reference evidence="7 8" key="1">
    <citation type="submission" date="2016-10" db="EMBL/GenBank/DDBJ databases">
        <authorList>
            <person name="de Groot N.N."/>
        </authorList>
    </citation>
    <scope>NUCLEOTIDE SEQUENCE [LARGE SCALE GENOMIC DNA]</scope>
    <source>
        <strain evidence="7 8">DSM 1283</strain>
    </source>
</reference>
<dbReference type="AlphaFoldDB" id="A0A1I5GNU1"/>